<dbReference type="InterPro" id="IPR051043">
    <property type="entry name" value="Sulfatase_Mod_Factor_Kinase"/>
</dbReference>
<dbReference type="PROSITE" id="PS51257">
    <property type="entry name" value="PROKAR_LIPOPROTEIN"/>
    <property type="match status" value="1"/>
</dbReference>
<accession>A0AAV1UEE5</accession>
<keyword evidence="1" id="KW-0732">Signal</keyword>
<name>A0AAV1UEE5_9STRA</name>
<dbReference type="Pfam" id="PF03781">
    <property type="entry name" value="FGE-sulfatase"/>
    <property type="match status" value="1"/>
</dbReference>
<evidence type="ECO:0000259" key="2">
    <source>
        <dbReference type="Pfam" id="PF03781"/>
    </source>
</evidence>
<gene>
    <name evidence="3" type="ORF">PM001_LOCUS17930</name>
</gene>
<evidence type="ECO:0000313" key="3">
    <source>
        <dbReference type="EMBL" id="CAK7932780.1"/>
    </source>
</evidence>
<protein>
    <recommendedName>
        <fullName evidence="2">Sulfatase-modifying factor enzyme-like domain-containing protein</fullName>
    </recommendedName>
</protein>
<dbReference type="SUPFAM" id="SSF56436">
    <property type="entry name" value="C-type lectin-like"/>
    <property type="match status" value="1"/>
</dbReference>
<comment type="caution">
    <text evidence="3">The sequence shown here is derived from an EMBL/GenBank/DDBJ whole genome shotgun (WGS) entry which is preliminary data.</text>
</comment>
<proteinExistence type="predicted"/>
<feature type="signal peptide" evidence="1">
    <location>
        <begin position="1"/>
        <end position="23"/>
    </location>
</feature>
<dbReference type="InterPro" id="IPR042095">
    <property type="entry name" value="SUMF_sf"/>
</dbReference>
<dbReference type="AlphaFoldDB" id="A0AAV1UEE5"/>
<dbReference type="InterPro" id="IPR016187">
    <property type="entry name" value="CTDL_fold"/>
</dbReference>
<reference evidence="3" key="1">
    <citation type="submission" date="2024-01" db="EMBL/GenBank/DDBJ databases">
        <authorList>
            <person name="Webb A."/>
        </authorList>
    </citation>
    <scope>NUCLEOTIDE SEQUENCE</scope>
    <source>
        <strain evidence="3">Pm1</strain>
    </source>
</reference>
<evidence type="ECO:0000313" key="4">
    <source>
        <dbReference type="Proteomes" id="UP001162060"/>
    </source>
</evidence>
<feature type="chain" id="PRO_5043774270" description="Sulfatase-modifying factor enzyme-like domain-containing protein" evidence="1">
    <location>
        <begin position="24"/>
        <end position="780"/>
    </location>
</feature>
<dbReference type="Proteomes" id="UP001162060">
    <property type="component" value="Unassembled WGS sequence"/>
</dbReference>
<dbReference type="GO" id="GO:0120147">
    <property type="term" value="F:formylglycine-generating oxidase activity"/>
    <property type="evidence" value="ECO:0007669"/>
    <property type="project" value="TreeGrafter"/>
</dbReference>
<evidence type="ECO:0000256" key="1">
    <source>
        <dbReference type="SAM" id="SignalP"/>
    </source>
</evidence>
<dbReference type="InterPro" id="IPR005532">
    <property type="entry name" value="SUMF_dom"/>
</dbReference>
<feature type="domain" description="Sulfatase-modifying factor enzyme-like" evidence="2">
    <location>
        <begin position="524"/>
        <end position="678"/>
    </location>
</feature>
<dbReference type="PANTHER" id="PTHR23150">
    <property type="entry name" value="SULFATASE MODIFYING FACTOR 1, 2"/>
    <property type="match status" value="1"/>
</dbReference>
<dbReference type="Gene3D" id="3.90.1580.10">
    <property type="entry name" value="paralog of FGE (formylglycine-generating enzyme)"/>
    <property type="match status" value="1"/>
</dbReference>
<dbReference type="PANTHER" id="PTHR23150:SF19">
    <property type="entry name" value="FORMYLGLYCINE-GENERATING ENZYME"/>
    <property type="match status" value="1"/>
</dbReference>
<dbReference type="EMBL" id="CAKLBY020000192">
    <property type="protein sequence ID" value="CAK7932780.1"/>
    <property type="molecule type" value="Genomic_DNA"/>
</dbReference>
<sequence>MRLSIAAFHFLVAASCLQTHVLSWDQQPDGYEVIDGPNNSEALSSWRQDWTIWKKMELSSNRYNPSDACNVYNILETQWTQRNFVQTFVMLNDRAIYDRETQQYTVDKYVDEMEQRVGPIDSVLIWSAYPNIGIDNRNQFDLLRDLPNGLEGVKKVVADFHRRDIRVIIPYNPWDIGTRDESGLEDTVRMYTADITSLTEIVSELQADGFNGDTMYGVPKSFFNCSKPLVASPEGGVPTAYLSHNPLSWGYFGGYSHFPPVARAKFLDSRHMVQICARWSLDRLTELQTAFFNGAGYVVWENVWGIWNAMNEREDETAKRMFAILRKFGHVVSTGVWTPYYAMKDDGLFASAFDVQENGESLYTVISTVPEDRTFELPLTKEQSEDGVRVYDVYHGVELQKQPSGVNGSVVTVTLEPRAFGAIYITRATDDMTQFCSEMQAMTTKALADYSSTRNLLQQQLIRSDHAEAEAESSVDGMVRVSGMDNWWFNVSGVQIEPVLAWTPNSDQFGTGVQFPWENRPWNNHSTRLSIQDFFLDVHPVTNAHFRTFLQSSGYRPKSMERFLLHWENRQGPLASWSIPPALEQSPVVNVAHEDAEAYAKFYGKRLPHDWEWQYVASNGENYDAYPWGPEMDLNKVPRVFHGKELPALSPVGSYANSRSTKFQVEDLVGYVWQMTDHFCDSHTCGLLLRGGSSYHPISATHSDPNWYFPPDARCPAPQPLSHDQRRVRSLSNGGFSLCEEHCSISSHELTDENVSDTRRRRRKKTGLPHLMTVYEQLKL</sequence>
<organism evidence="3 4">
    <name type="scientific">Peronospora matthiolae</name>
    <dbReference type="NCBI Taxonomy" id="2874970"/>
    <lineage>
        <taxon>Eukaryota</taxon>
        <taxon>Sar</taxon>
        <taxon>Stramenopiles</taxon>
        <taxon>Oomycota</taxon>
        <taxon>Peronosporomycetes</taxon>
        <taxon>Peronosporales</taxon>
        <taxon>Peronosporaceae</taxon>
        <taxon>Peronospora</taxon>
    </lineage>
</organism>